<protein>
    <recommendedName>
        <fullName evidence="4">ABC3 transporter permease protein domain-containing protein</fullName>
    </recommendedName>
</protein>
<dbReference type="AlphaFoldDB" id="A0A1F5YFH5"/>
<evidence type="ECO:0000256" key="1">
    <source>
        <dbReference type="SAM" id="Phobius"/>
    </source>
</evidence>
<gene>
    <name evidence="2" type="ORF">A2153_00750</name>
</gene>
<evidence type="ECO:0000313" key="2">
    <source>
        <dbReference type="EMBL" id="OGF98899.1"/>
    </source>
</evidence>
<feature type="transmembrane region" description="Helical" evidence="1">
    <location>
        <begin position="52"/>
        <end position="78"/>
    </location>
</feature>
<evidence type="ECO:0008006" key="4">
    <source>
        <dbReference type="Google" id="ProtNLM"/>
    </source>
</evidence>
<keyword evidence="1" id="KW-1133">Transmembrane helix</keyword>
<keyword evidence="1" id="KW-0812">Transmembrane</keyword>
<accession>A0A1F5YFH5</accession>
<organism evidence="2 3">
    <name type="scientific">Candidatus Gottesmanbacteria bacterium RBG_16_38_7b</name>
    <dbReference type="NCBI Taxonomy" id="1798372"/>
    <lineage>
        <taxon>Bacteria</taxon>
        <taxon>Candidatus Gottesmaniibacteriota</taxon>
    </lineage>
</organism>
<evidence type="ECO:0000313" key="3">
    <source>
        <dbReference type="Proteomes" id="UP000177396"/>
    </source>
</evidence>
<sequence>MIYGLLGASLAWLFSSLTILYLSPFASSFLKGVGTLSLISFNSINLNVWPPNLLLIICLFLVLLFSGLIIGFLGSLVASSRYLKE</sequence>
<comment type="caution">
    <text evidence="2">The sequence shown here is derived from an EMBL/GenBank/DDBJ whole genome shotgun (WGS) entry which is preliminary data.</text>
</comment>
<proteinExistence type="predicted"/>
<name>A0A1F5YFH5_9BACT</name>
<reference evidence="2 3" key="1">
    <citation type="journal article" date="2016" name="Nat. Commun.">
        <title>Thousands of microbial genomes shed light on interconnected biogeochemical processes in an aquifer system.</title>
        <authorList>
            <person name="Anantharaman K."/>
            <person name="Brown C.T."/>
            <person name="Hug L.A."/>
            <person name="Sharon I."/>
            <person name="Castelle C.J."/>
            <person name="Probst A.J."/>
            <person name="Thomas B.C."/>
            <person name="Singh A."/>
            <person name="Wilkins M.J."/>
            <person name="Karaoz U."/>
            <person name="Brodie E.L."/>
            <person name="Williams K.H."/>
            <person name="Hubbard S.S."/>
            <person name="Banfield J.F."/>
        </authorList>
    </citation>
    <scope>NUCLEOTIDE SEQUENCE [LARGE SCALE GENOMIC DNA]</scope>
</reference>
<dbReference type="Proteomes" id="UP000177396">
    <property type="component" value="Unassembled WGS sequence"/>
</dbReference>
<keyword evidence="1" id="KW-0472">Membrane</keyword>
<dbReference type="EMBL" id="MFJB01000080">
    <property type="protein sequence ID" value="OGF98899.1"/>
    <property type="molecule type" value="Genomic_DNA"/>
</dbReference>